<name>A0A183U510_TOXCA</name>
<evidence type="ECO:0000313" key="1">
    <source>
        <dbReference type="EMBL" id="VDM29297.1"/>
    </source>
</evidence>
<evidence type="ECO:0000313" key="2">
    <source>
        <dbReference type="Proteomes" id="UP000050794"/>
    </source>
</evidence>
<proteinExistence type="predicted"/>
<gene>
    <name evidence="1" type="ORF">TCNE_LOCUS3580</name>
</gene>
<reference evidence="3" key="1">
    <citation type="submission" date="2016-06" db="UniProtKB">
        <authorList>
            <consortium name="WormBaseParasite"/>
        </authorList>
    </citation>
    <scope>IDENTIFICATION</scope>
</reference>
<protein>
    <submittedName>
        <fullName evidence="3">Armadillo-type fold</fullName>
    </submittedName>
</protein>
<dbReference type="Gene3D" id="1.25.10.10">
    <property type="entry name" value="Leucine-rich Repeat Variant"/>
    <property type="match status" value="1"/>
</dbReference>
<dbReference type="SUPFAM" id="SSF48371">
    <property type="entry name" value="ARM repeat"/>
    <property type="match status" value="1"/>
</dbReference>
<dbReference type="InterPro" id="IPR016024">
    <property type="entry name" value="ARM-type_fold"/>
</dbReference>
<dbReference type="AlphaFoldDB" id="A0A183U510"/>
<keyword evidence="2" id="KW-1185">Reference proteome</keyword>
<dbReference type="PANTHER" id="PTHR13389:SF0">
    <property type="entry name" value="PUMILIO HOMOLOG 3"/>
    <property type="match status" value="1"/>
</dbReference>
<accession>A0A183U510</accession>
<dbReference type="EMBL" id="UYWY01004727">
    <property type="protein sequence ID" value="VDM29297.1"/>
    <property type="molecule type" value="Genomic_DNA"/>
</dbReference>
<dbReference type="PANTHER" id="PTHR13389">
    <property type="entry name" value="PUMILIO HOMOLOG 3"/>
    <property type="match status" value="1"/>
</dbReference>
<evidence type="ECO:0000313" key="3">
    <source>
        <dbReference type="WBParaSite" id="TCNE_0000358001-mRNA-1"/>
    </source>
</evidence>
<dbReference type="GO" id="GO:0006417">
    <property type="term" value="P:regulation of translation"/>
    <property type="evidence" value="ECO:0007669"/>
    <property type="project" value="TreeGrafter"/>
</dbReference>
<sequence>MRLSWGAEVLEIAYNDYANAQQRSNIVCEFYGNEYRLFKAEGDKITTLNEIIDKDPAKKTAIMKNLEELLKDIVQKSQVKLSLTHRLLNEFLSFCNAEQKSEMIDSLKDHIPEVCRFRFCLV</sequence>
<organism evidence="2 3">
    <name type="scientific">Toxocara canis</name>
    <name type="common">Canine roundworm</name>
    <dbReference type="NCBI Taxonomy" id="6265"/>
    <lineage>
        <taxon>Eukaryota</taxon>
        <taxon>Metazoa</taxon>
        <taxon>Ecdysozoa</taxon>
        <taxon>Nematoda</taxon>
        <taxon>Chromadorea</taxon>
        <taxon>Rhabditida</taxon>
        <taxon>Spirurina</taxon>
        <taxon>Ascaridomorpha</taxon>
        <taxon>Ascaridoidea</taxon>
        <taxon>Toxocaridae</taxon>
        <taxon>Toxocara</taxon>
    </lineage>
</organism>
<dbReference type="GO" id="GO:0005730">
    <property type="term" value="C:nucleolus"/>
    <property type="evidence" value="ECO:0007669"/>
    <property type="project" value="TreeGrafter"/>
</dbReference>
<reference evidence="1 2" key="2">
    <citation type="submission" date="2018-11" db="EMBL/GenBank/DDBJ databases">
        <authorList>
            <consortium name="Pathogen Informatics"/>
        </authorList>
    </citation>
    <scope>NUCLEOTIDE SEQUENCE [LARGE SCALE GENOMIC DNA]</scope>
</reference>
<dbReference type="WBParaSite" id="TCNE_0000358001-mRNA-1">
    <property type="protein sequence ID" value="TCNE_0000358001-mRNA-1"/>
    <property type="gene ID" value="TCNE_0000358001"/>
</dbReference>
<dbReference type="GO" id="GO:0003729">
    <property type="term" value="F:mRNA binding"/>
    <property type="evidence" value="ECO:0007669"/>
    <property type="project" value="TreeGrafter"/>
</dbReference>
<dbReference type="InterPro" id="IPR011989">
    <property type="entry name" value="ARM-like"/>
</dbReference>
<dbReference type="Proteomes" id="UP000050794">
    <property type="component" value="Unassembled WGS sequence"/>
</dbReference>
<dbReference type="InterPro" id="IPR040059">
    <property type="entry name" value="PUM3"/>
</dbReference>